<dbReference type="Proteomes" id="UP000050741">
    <property type="component" value="Unassembled WGS sequence"/>
</dbReference>
<dbReference type="Gene3D" id="2.60.210.10">
    <property type="entry name" value="Apoptosis, Tumor Necrosis Factor Receptor Associated Protein 2, Chain A"/>
    <property type="match status" value="1"/>
</dbReference>
<reference evidence="2" key="2">
    <citation type="submission" date="2014-05" db="EMBL/GenBank/DDBJ databases">
        <title>The genome and life-stage specific transcriptomes of Globodera pallida elucidate key aspects of plant parasitism by a cyst nematode.</title>
        <authorList>
            <person name="Cotton J.A."/>
            <person name="Lilley C.J."/>
            <person name="Jones L.M."/>
            <person name="Kikuchi T."/>
            <person name="Reid A.J."/>
            <person name="Thorpe P."/>
            <person name="Tsai I.J."/>
            <person name="Beasley H."/>
            <person name="Blok V."/>
            <person name="Cock P.J.A."/>
            <person name="Van den Akker S.E."/>
            <person name="Holroyd N."/>
            <person name="Hunt M."/>
            <person name="Mantelin S."/>
            <person name="Naghra H."/>
            <person name="Pain A."/>
            <person name="Palomares-Rius J.E."/>
            <person name="Zarowiecki M."/>
            <person name="Berriman M."/>
            <person name="Jones J.T."/>
            <person name="Urwin P.E."/>
        </authorList>
    </citation>
    <scope>NUCLEOTIDE SEQUENCE [LARGE SCALE GENOMIC DNA]</scope>
    <source>
        <strain evidence="2">Lindley</strain>
    </source>
</reference>
<evidence type="ECO:0000313" key="2">
    <source>
        <dbReference type="Proteomes" id="UP000050741"/>
    </source>
</evidence>
<evidence type="ECO:0000313" key="3">
    <source>
        <dbReference type="WBParaSite" id="GPLIN_000124400"/>
    </source>
</evidence>
<protein>
    <submittedName>
        <fullName evidence="3">MATH domain-containing protein</fullName>
    </submittedName>
</protein>
<dbReference type="WBParaSite" id="GPLIN_000124400">
    <property type="protein sequence ID" value="GPLIN_000124400"/>
    <property type="gene ID" value="GPLIN_000124400"/>
</dbReference>
<dbReference type="InterPro" id="IPR002083">
    <property type="entry name" value="MATH/TRAF_dom"/>
</dbReference>
<dbReference type="InterPro" id="IPR008974">
    <property type="entry name" value="TRAF-like"/>
</dbReference>
<name>A0A183BKW3_GLOPA</name>
<dbReference type="AlphaFoldDB" id="A0A183BKW3"/>
<proteinExistence type="predicted"/>
<reference evidence="2" key="1">
    <citation type="submission" date="2013-12" db="EMBL/GenBank/DDBJ databases">
        <authorList>
            <person name="Aslett M."/>
        </authorList>
    </citation>
    <scope>NUCLEOTIDE SEQUENCE [LARGE SCALE GENOMIC DNA]</scope>
    <source>
        <strain evidence="2">Lindley</strain>
    </source>
</reference>
<organism evidence="2 3">
    <name type="scientific">Globodera pallida</name>
    <name type="common">Potato cyst nematode worm</name>
    <name type="synonym">Heterodera pallida</name>
    <dbReference type="NCBI Taxonomy" id="36090"/>
    <lineage>
        <taxon>Eukaryota</taxon>
        <taxon>Metazoa</taxon>
        <taxon>Ecdysozoa</taxon>
        <taxon>Nematoda</taxon>
        <taxon>Chromadorea</taxon>
        <taxon>Rhabditida</taxon>
        <taxon>Tylenchina</taxon>
        <taxon>Tylenchomorpha</taxon>
        <taxon>Tylenchoidea</taxon>
        <taxon>Heteroderidae</taxon>
        <taxon>Heteroderinae</taxon>
        <taxon>Globodera</taxon>
    </lineage>
</organism>
<reference evidence="3" key="3">
    <citation type="submission" date="2016-06" db="UniProtKB">
        <authorList>
            <consortium name="WormBaseParasite"/>
        </authorList>
    </citation>
    <scope>IDENTIFICATION</scope>
</reference>
<keyword evidence="2" id="KW-1185">Reference proteome</keyword>
<feature type="domain" description="MATH" evidence="1">
    <location>
        <begin position="32"/>
        <end position="94"/>
    </location>
</feature>
<evidence type="ECO:0000259" key="1">
    <source>
        <dbReference type="Pfam" id="PF00917"/>
    </source>
</evidence>
<sequence length="102" mass="11641">MDPEFECPTGGDLTNDNKYKRSGKIVYRMPNFKEFSAGRGPKEVLSAPVEFINGLPWRIMIKHWNDYIGISLQCGGDKKDVTWTCRATVELRVVCCKEIGKR</sequence>
<dbReference type="Pfam" id="PF00917">
    <property type="entry name" value="MATH"/>
    <property type="match status" value="1"/>
</dbReference>
<dbReference type="SUPFAM" id="SSF49599">
    <property type="entry name" value="TRAF domain-like"/>
    <property type="match status" value="1"/>
</dbReference>
<accession>A0A183BKW3</accession>